<feature type="transmembrane region" description="Helical" evidence="1">
    <location>
        <begin position="37"/>
        <end position="63"/>
    </location>
</feature>
<keyword evidence="1" id="KW-0472">Membrane</keyword>
<dbReference type="PANTHER" id="PTHR33121">
    <property type="entry name" value="CYCLIC DI-GMP PHOSPHODIESTERASE PDEF"/>
    <property type="match status" value="1"/>
</dbReference>
<dbReference type="AlphaFoldDB" id="A0A1G6W7C6"/>
<dbReference type="InterPro" id="IPR035919">
    <property type="entry name" value="EAL_sf"/>
</dbReference>
<accession>A0A1G6W7C6</accession>
<dbReference type="Gene3D" id="3.20.20.450">
    <property type="entry name" value="EAL domain"/>
    <property type="match status" value="1"/>
</dbReference>
<gene>
    <name evidence="3" type="ORF">SAMN05421548_12285</name>
</gene>
<dbReference type="InterPro" id="IPR050706">
    <property type="entry name" value="Cyclic-di-GMP_PDE-like"/>
</dbReference>
<dbReference type="PROSITE" id="PS50883">
    <property type="entry name" value="EAL"/>
    <property type="match status" value="1"/>
</dbReference>
<evidence type="ECO:0000259" key="2">
    <source>
        <dbReference type="PROSITE" id="PS50883"/>
    </source>
</evidence>
<dbReference type="Pfam" id="PF00563">
    <property type="entry name" value="EAL"/>
    <property type="match status" value="1"/>
</dbReference>
<dbReference type="PANTHER" id="PTHR33121:SF70">
    <property type="entry name" value="SIGNALING PROTEIN YKOW"/>
    <property type="match status" value="1"/>
</dbReference>
<proteinExistence type="predicted"/>
<dbReference type="CDD" id="cd01948">
    <property type="entry name" value="EAL"/>
    <property type="match status" value="1"/>
</dbReference>
<evidence type="ECO:0000256" key="1">
    <source>
        <dbReference type="SAM" id="Phobius"/>
    </source>
</evidence>
<dbReference type="EMBL" id="FMYQ01000022">
    <property type="protein sequence ID" value="SDD61613.1"/>
    <property type="molecule type" value="Genomic_DNA"/>
</dbReference>
<evidence type="ECO:0000313" key="4">
    <source>
        <dbReference type="Proteomes" id="UP000198908"/>
    </source>
</evidence>
<name>A0A1G6W7C6_9BURK</name>
<feature type="domain" description="EAL" evidence="2">
    <location>
        <begin position="69"/>
        <end position="313"/>
    </location>
</feature>
<protein>
    <submittedName>
        <fullName evidence="3">EAL domain, c-di-GMP-specific phosphodiesterase class I (Or its enzymatically inactive variant)</fullName>
    </submittedName>
</protein>
<keyword evidence="4" id="KW-1185">Reference proteome</keyword>
<dbReference type="GO" id="GO:0071111">
    <property type="term" value="F:cyclic-guanylate-specific phosphodiesterase activity"/>
    <property type="evidence" value="ECO:0007669"/>
    <property type="project" value="InterPro"/>
</dbReference>
<dbReference type="SMART" id="SM00052">
    <property type="entry name" value="EAL"/>
    <property type="match status" value="1"/>
</dbReference>
<keyword evidence="1" id="KW-0812">Transmembrane</keyword>
<organism evidence="3 4">
    <name type="scientific">Paraburkholderia lycopersici</name>
    <dbReference type="NCBI Taxonomy" id="416944"/>
    <lineage>
        <taxon>Bacteria</taxon>
        <taxon>Pseudomonadati</taxon>
        <taxon>Pseudomonadota</taxon>
        <taxon>Betaproteobacteria</taxon>
        <taxon>Burkholderiales</taxon>
        <taxon>Burkholderiaceae</taxon>
        <taxon>Paraburkholderia</taxon>
    </lineage>
</organism>
<dbReference type="STRING" id="416944.SAMN05421548_12285"/>
<evidence type="ECO:0000313" key="3">
    <source>
        <dbReference type="EMBL" id="SDD61613.1"/>
    </source>
</evidence>
<sequence length="330" mass="36886">MSVPNPPGQIPPVGESRLVKRATPSHRNSVLTASYRLLLIVSVVVLVLALLALLAAAIAFIYVRWFSERAILARAVNRGLKRNEFHLEYQPVFYTRTRKCIGLEAVLRWKNVAYGFRGEAWYMDKLADRRTTRKIIAFILSTAETELSLLANGRNLYLMVNLWKSCLGNEDCLSLIATRAEAFTASRLVFQIKAEDVPKRLSSMARLRRDKVRIALSGVRTPTAITASMLPVGFEFIKVDREVMGLEESDRLQTLQSIAAMGRQLDVAVIADGVEGIGQNHAVERAQIELAQGFFLGKAISAVRLPMLFERLERWRGKHVPAASSVGLLR</sequence>
<reference evidence="4" key="1">
    <citation type="submission" date="2016-09" db="EMBL/GenBank/DDBJ databases">
        <authorList>
            <person name="Varghese N."/>
            <person name="Submissions S."/>
        </authorList>
    </citation>
    <scope>NUCLEOTIDE SEQUENCE [LARGE SCALE GENOMIC DNA]</scope>
    <source>
        <strain evidence="4">TNe-862</strain>
    </source>
</reference>
<dbReference type="InterPro" id="IPR001633">
    <property type="entry name" value="EAL_dom"/>
</dbReference>
<dbReference type="SUPFAM" id="SSF141868">
    <property type="entry name" value="EAL domain-like"/>
    <property type="match status" value="1"/>
</dbReference>
<keyword evidence="1" id="KW-1133">Transmembrane helix</keyword>
<dbReference type="Proteomes" id="UP000198908">
    <property type="component" value="Unassembled WGS sequence"/>
</dbReference>